<organism evidence="2 3">
    <name type="scientific">Parabacteroides absconsus</name>
    <dbReference type="NCBI Taxonomy" id="2951805"/>
    <lineage>
        <taxon>Bacteria</taxon>
        <taxon>Pseudomonadati</taxon>
        <taxon>Bacteroidota</taxon>
        <taxon>Bacteroidia</taxon>
        <taxon>Bacteroidales</taxon>
        <taxon>Tannerellaceae</taxon>
        <taxon>Parabacteroides</taxon>
    </lineage>
</organism>
<gene>
    <name evidence="2" type="ORF">NEE14_011920</name>
</gene>
<feature type="compositionally biased region" description="Basic and acidic residues" evidence="1">
    <location>
        <begin position="1"/>
        <end position="15"/>
    </location>
</feature>
<reference evidence="2 3" key="1">
    <citation type="submission" date="2024-02" db="EMBL/GenBank/DDBJ databases">
        <title>Whole genome sequencing of Parabacteroides sp. AD58.</title>
        <authorList>
            <person name="Chaplin A.V."/>
            <person name="Pikina A.P."/>
            <person name="Sokolova S.R."/>
            <person name="Korostin D.O."/>
            <person name="Efimov B.A."/>
        </authorList>
    </citation>
    <scope>NUCLEOTIDE SEQUENCE [LARGE SCALE GENOMIC DNA]</scope>
    <source>
        <strain evidence="2 3">AD58</strain>
    </source>
</reference>
<keyword evidence="3" id="KW-1185">Reference proteome</keyword>
<dbReference type="Proteomes" id="UP001320603">
    <property type="component" value="Chromosome"/>
</dbReference>
<evidence type="ECO:0000256" key="1">
    <source>
        <dbReference type="SAM" id="MobiDB-lite"/>
    </source>
</evidence>
<protein>
    <submittedName>
        <fullName evidence="2">Uncharacterized protein</fullName>
    </submittedName>
</protein>
<evidence type="ECO:0000313" key="2">
    <source>
        <dbReference type="EMBL" id="WWV65697.1"/>
    </source>
</evidence>
<feature type="region of interest" description="Disordered" evidence="1">
    <location>
        <begin position="1"/>
        <end position="25"/>
    </location>
</feature>
<evidence type="ECO:0000313" key="3">
    <source>
        <dbReference type="Proteomes" id="UP001320603"/>
    </source>
</evidence>
<dbReference type="EMBL" id="CP146284">
    <property type="protein sequence ID" value="WWV65697.1"/>
    <property type="molecule type" value="Genomic_DNA"/>
</dbReference>
<accession>A0ABZ2IMC1</accession>
<sequence>MIIPKEAHADNRNVKGDSPYTDNGIVEDNPLTVSLRAAEGINQQVINNTPDEVE</sequence>
<proteinExistence type="predicted"/>
<name>A0ABZ2IMC1_9BACT</name>